<gene>
    <name evidence="1" type="ORF">E6C27_scaffold174G00160</name>
</gene>
<dbReference type="AlphaFoldDB" id="A0A5A7UCV8"/>
<dbReference type="PANTHER" id="PTHR33223:SF8">
    <property type="entry name" value="OS04G0172440 PROTEIN"/>
    <property type="match status" value="1"/>
</dbReference>
<accession>A0A5A7UCV8</accession>
<protein>
    <submittedName>
        <fullName evidence="1">Gag-pro-like protein</fullName>
    </submittedName>
</protein>
<evidence type="ECO:0000313" key="1">
    <source>
        <dbReference type="EMBL" id="KAA0051495.1"/>
    </source>
</evidence>
<dbReference type="OrthoDB" id="1750196at2759"/>
<evidence type="ECO:0000313" key="2">
    <source>
        <dbReference type="Proteomes" id="UP000321393"/>
    </source>
</evidence>
<organism evidence="1 2">
    <name type="scientific">Cucumis melo var. makuwa</name>
    <name type="common">Oriental melon</name>
    <dbReference type="NCBI Taxonomy" id="1194695"/>
    <lineage>
        <taxon>Eukaryota</taxon>
        <taxon>Viridiplantae</taxon>
        <taxon>Streptophyta</taxon>
        <taxon>Embryophyta</taxon>
        <taxon>Tracheophyta</taxon>
        <taxon>Spermatophyta</taxon>
        <taxon>Magnoliopsida</taxon>
        <taxon>eudicotyledons</taxon>
        <taxon>Gunneridae</taxon>
        <taxon>Pentapetalae</taxon>
        <taxon>rosids</taxon>
        <taxon>fabids</taxon>
        <taxon>Cucurbitales</taxon>
        <taxon>Cucurbitaceae</taxon>
        <taxon>Benincaseae</taxon>
        <taxon>Cucumis</taxon>
    </lineage>
</organism>
<dbReference type="PANTHER" id="PTHR33223">
    <property type="entry name" value="CCHC-TYPE DOMAIN-CONTAINING PROTEIN"/>
    <property type="match status" value="1"/>
</dbReference>
<dbReference type="Proteomes" id="UP000321393">
    <property type="component" value="Unassembled WGS sequence"/>
</dbReference>
<name>A0A5A7UCV8_CUCMM</name>
<sequence>MVTIRDTRIAFNGKRKVILDTARSSNPAQDTYDPIYPPGFTQCHMNVSQSQTTQHYIATNPLLVVPPPVSNIEQFEAQAKVQDMGKNENIPAKQKLDVLEERLQTIEGTDVYGNIDATQLCLVLGLIIPVKFKVHEFDKYDGSLCPRSHLIMCCRKMVAHISNDKLVIHCFQDSLTGPISRCSDCLDLQRMEKKSSESFKEYAQRWRDMVQSRLINKK</sequence>
<proteinExistence type="predicted"/>
<comment type="caution">
    <text evidence="1">The sequence shown here is derived from an EMBL/GenBank/DDBJ whole genome shotgun (WGS) entry which is preliminary data.</text>
</comment>
<reference evidence="1 2" key="1">
    <citation type="submission" date="2019-08" db="EMBL/GenBank/DDBJ databases">
        <title>Draft genome sequences of two oriental melons (Cucumis melo L. var makuwa).</title>
        <authorList>
            <person name="Kwon S.-Y."/>
        </authorList>
    </citation>
    <scope>NUCLEOTIDE SEQUENCE [LARGE SCALE GENOMIC DNA]</scope>
    <source>
        <strain evidence="2">cv. SW 3</strain>
        <tissue evidence="1">Leaf</tissue>
    </source>
</reference>
<dbReference type="EMBL" id="SSTE01011259">
    <property type="protein sequence ID" value="KAA0051495.1"/>
    <property type="molecule type" value="Genomic_DNA"/>
</dbReference>